<dbReference type="Gene3D" id="3.40.50.1000">
    <property type="entry name" value="HAD superfamily/HAD-like"/>
    <property type="match status" value="1"/>
</dbReference>
<proteinExistence type="predicted"/>
<evidence type="ECO:0000313" key="3">
    <source>
        <dbReference type="Proteomes" id="UP000318943"/>
    </source>
</evidence>
<dbReference type="Gene3D" id="1.10.150.450">
    <property type="match status" value="1"/>
</dbReference>
<keyword evidence="3" id="KW-1185">Reference proteome</keyword>
<comment type="caution">
    <text evidence="2">The sequence shown here is derived from an EMBL/GenBank/DDBJ whole genome shotgun (WGS) entry which is preliminary data.</text>
</comment>
<feature type="compositionally biased region" description="Basic residues" evidence="1">
    <location>
        <begin position="25"/>
        <end position="36"/>
    </location>
</feature>
<dbReference type="NCBIfam" id="TIGR01993">
    <property type="entry name" value="Pyr-5-nucltdase"/>
    <property type="match status" value="1"/>
</dbReference>
<dbReference type="InterPro" id="IPR023214">
    <property type="entry name" value="HAD_sf"/>
</dbReference>
<dbReference type="SFLD" id="SFLDG01132">
    <property type="entry name" value="C1.5.3:_5'-Nucleotidase_Like"/>
    <property type="match status" value="1"/>
</dbReference>
<dbReference type="NCBIfam" id="TIGR01509">
    <property type="entry name" value="HAD-SF-IA-v3"/>
    <property type="match status" value="1"/>
</dbReference>
<dbReference type="SFLD" id="SFLDG01129">
    <property type="entry name" value="C1.5:_HAD__Beta-PGM__Phosphata"/>
    <property type="match status" value="1"/>
</dbReference>
<reference evidence="2 3" key="1">
    <citation type="submission" date="2019-05" db="EMBL/GenBank/DDBJ databases">
        <title>Whole genome sequence analysis of Cupriavidus campinensis S14E4C strain.</title>
        <authorList>
            <person name="Abbaszade G."/>
            <person name="Szabo A."/>
            <person name="Toumi M."/>
            <person name="Toth E."/>
        </authorList>
    </citation>
    <scope>NUCLEOTIDE SEQUENCE [LARGE SCALE GENOMIC DNA]</scope>
    <source>
        <strain evidence="2 3">S14E4C</strain>
    </source>
</reference>
<name>A0ABY3EL78_9BURK</name>
<feature type="region of interest" description="Disordered" evidence="1">
    <location>
        <begin position="295"/>
        <end position="315"/>
    </location>
</feature>
<dbReference type="PANTHER" id="PTHR12725:SF117">
    <property type="entry name" value="HALOACID DEHALOGENASE-LIKE HYDROLASE"/>
    <property type="match status" value="1"/>
</dbReference>
<dbReference type="SUPFAM" id="SSF56784">
    <property type="entry name" value="HAD-like"/>
    <property type="match status" value="1"/>
</dbReference>
<dbReference type="EMBL" id="VCIZ01000009">
    <property type="protein sequence ID" value="TSP11709.1"/>
    <property type="molecule type" value="Genomic_DNA"/>
</dbReference>
<dbReference type="InterPro" id="IPR006439">
    <property type="entry name" value="HAD-SF_hydro_IA"/>
</dbReference>
<feature type="region of interest" description="Disordered" evidence="1">
    <location>
        <begin position="1"/>
        <end position="39"/>
    </location>
</feature>
<sequence>MFLRQPHQRRGVAHARPSEASTPAARRRPRHPRVRRPAGDQSGDIVWLFDLDNTLHDASHAIFPAINRRMTAYVARVLGADEATASRVRVEYWQRYGATLLGMIRHHGVDAADFLHEAHDFPALAEMVRVRRGLAAALRRLPGRKILVTNAPRDYARAVMAIAGIERCFERVVAIEDMWVHGHLRPKPDRRMLRRLLARTGVAPHRAVLVEDTLSHLKHYAGTGIRTAWVTGYLRTLAPSRPHPVPETVPVPVDAAVPGAVADAATRTALAAEDRQHVGHGAQERSVTMMAAEAQLPPPGADGAQYGTAPQQLPDHAPRVRARVVNRPGYVDIKVQSMHQLLRRIRRTGS</sequence>
<dbReference type="RefSeq" id="WP_144199187.1">
    <property type="nucleotide sequence ID" value="NZ_CAJPVH010000010.1"/>
</dbReference>
<organism evidence="2 3">
    <name type="scientific">Cupriavidus campinensis</name>
    <dbReference type="NCBI Taxonomy" id="151783"/>
    <lineage>
        <taxon>Bacteria</taxon>
        <taxon>Pseudomonadati</taxon>
        <taxon>Pseudomonadota</taxon>
        <taxon>Betaproteobacteria</taxon>
        <taxon>Burkholderiales</taxon>
        <taxon>Burkholderiaceae</taxon>
        <taxon>Cupriavidus</taxon>
    </lineage>
</organism>
<dbReference type="InterPro" id="IPR036412">
    <property type="entry name" value="HAD-like_sf"/>
</dbReference>
<dbReference type="Pfam" id="PF00702">
    <property type="entry name" value="Hydrolase"/>
    <property type="match status" value="1"/>
</dbReference>
<feature type="compositionally biased region" description="Basic residues" evidence="1">
    <location>
        <begin position="1"/>
        <end position="13"/>
    </location>
</feature>
<evidence type="ECO:0000313" key="2">
    <source>
        <dbReference type="EMBL" id="TSP11709.1"/>
    </source>
</evidence>
<dbReference type="InterPro" id="IPR010237">
    <property type="entry name" value="Pyr-5-nucltdase"/>
</dbReference>
<protein>
    <submittedName>
        <fullName evidence="2">Pyrimidine 5'-nucleotidase</fullName>
    </submittedName>
</protein>
<evidence type="ECO:0000256" key="1">
    <source>
        <dbReference type="SAM" id="MobiDB-lite"/>
    </source>
</evidence>
<gene>
    <name evidence="2" type="ORF">FGG12_16600</name>
</gene>
<dbReference type="PANTHER" id="PTHR12725">
    <property type="entry name" value="HALOACID DEHALOGENASE-LIKE HYDROLASE"/>
    <property type="match status" value="1"/>
</dbReference>
<dbReference type="SFLD" id="SFLDS00003">
    <property type="entry name" value="Haloacid_Dehalogenase"/>
    <property type="match status" value="1"/>
</dbReference>
<accession>A0ABY3EL78</accession>
<dbReference type="Proteomes" id="UP000318943">
    <property type="component" value="Unassembled WGS sequence"/>
</dbReference>